<proteinExistence type="predicted"/>
<dbReference type="EMBL" id="MT143789">
    <property type="protein sequence ID" value="QJB02514.1"/>
    <property type="molecule type" value="Genomic_DNA"/>
</dbReference>
<reference evidence="1" key="1">
    <citation type="submission" date="2020-03" db="EMBL/GenBank/DDBJ databases">
        <title>The deep terrestrial virosphere.</title>
        <authorList>
            <person name="Holmfeldt K."/>
            <person name="Nilsson E."/>
            <person name="Simone D."/>
            <person name="Lopez-Fernandez M."/>
            <person name="Wu X."/>
            <person name="de Brujin I."/>
            <person name="Lundin D."/>
            <person name="Andersson A."/>
            <person name="Bertilsson S."/>
            <person name="Dopson M."/>
        </authorList>
    </citation>
    <scope>NUCLEOTIDE SEQUENCE</scope>
    <source>
        <strain evidence="1">MM171A00688</strain>
        <strain evidence="2">MM171B01217</strain>
    </source>
</reference>
<name>A0A6M3LZ45_9ZZZZ</name>
<dbReference type="EMBL" id="MT143682">
    <property type="protein sequence ID" value="QJB00124.1"/>
    <property type="molecule type" value="Genomic_DNA"/>
</dbReference>
<evidence type="ECO:0000313" key="2">
    <source>
        <dbReference type="EMBL" id="QJB02514.1"/>
    </source>
</evidence>
<organism evidence="1">
    <name type="scientific">viral metagenome</name>
    <dbReference type="NCBI Taxonomy" id="1070528"/>
    <lineage>
        <taxon>unclassified sequences</taxon>
        <taxon>metagenomes</taxon>
        <taxon>organismal metagenomes</taxon>
    </lineage>
</organism>
<protein>
    <recommendedName>
        <fullName evidence="3">Tail protein</fullName>
    </recommendedName>
</protein>
<accession>A0A6M3LZ45</accession>
<sequence>MQNNSGFTLDSRDFLVKFKRVTDKVIPEAAAQAFREVAPLILADAITKEPKAPHDTGNLWRSQKVDAPKTSKNEVYIEYGFNAEYAGIVHEMPAKTNWTMPGSGPKFLETKLLMYGRSYFEKIAAKIKAAGKARDIA</sequence>
<dbReference type="AlphaFoldDB" id="A0A6M3LZ45"/>
<evidence type="ECO:0008006" key="3">
    <source>
        <dbReference type="Google" id="ProtNLM"/>
    </source>
</evidence>
<gene>
    <name evidence="1" type="ORF">MM171A00688_0007</name>
    <name evidence="2" type="ORF">MM171B01217_0007</name>
</gene>
<evidence type="ECO:0000313" key="1">
    <source>
        <dbReference type="EMBL" id="QJB00124.1"/>
    </source>
</evidence>